<evidence type="ECO:0000313" key="1">
    <source>
        <dbReference type="EMBL" id="DAF86266.1"/>
    </source>
</evidence>
<reference evidence="1" key="1">
    <citation type="journal article" date="2021" name="Proc. Natl. Acad. Sci. U.S.A.">
        <title>A Catalog of Tens of Thousands of Viruses from Human Metagenomes Reveals Hidden Associations with Chronic Diseases.</title>
        <authorList>
            <person name="Tisza M.J."/>
            <person name="Buck C.B."/>
        </authorList>
    </citation>
    <scope>NUCLEOTIDE SEQUENCE</scope>
    <source>
        <strain evidence="1">Ctx254</strain>
    </source>
</reference>
<protein>
    <submittedName>
        <fullName evidence="1">Uncharacterized protein</fullName>
    </submittedName>
</protein>
<proteinExistence type="predicted"/>
<name>A0A8S5TVM6_9CAUD</name>
<organism evidence="1">
    <name type="scientific">Siphoviridae sp. ctx254</name>
    <dbReference type="NCBI Taxonomy" id="2825737"/>
    <lineage>
        <taxon>Viruses</taxon>
        <taxon>Duplodnaviria</taxon>
        <taxon>Heunggongvirae</taxon>
        <taxon>Uroviricota</taxon>
        <taxon>Caudoviricetes</taxon>
    </lineage>
</organism>
<dbReference type="EMBL" id="BK015941">
    <property type="protein sequence ID" value="DAF86266.1"/>
    <property type="molecule type" value="Genomic_DNA"/>
</dbReference>
<accession>A0A8S5TVM6</accession>
<sequence>MEKSKQKYKGEIFMAKVYTMDELERARKKAQIREWFQDKKMKVQTWCYEHKAQIITYGPIVVGGVAAGAKMLSKHAVLAKEQDLKDLYCYDRSLGHYWKLRRELTNEEWLEIDRRKKNGERLSDILDEMKVLD</sequence>